<evidence type="ECO:0000313" key="6">
    <source>
        <dbReference type="Proteomes" id="UP000199092"/>
    </source>
</evidence>
<sequence length="236" mass="24653">MSIEGLLISAVGGQRGVAAADRLCRACVNLLAVDAAAISLVFDGVSTGTLGSSSELARQYDELQFTVGEGPCLESVSTRAPVLVFDLAADIGTGRWPGYGPALLAYGIVGVFAMPVLVAGEYVGALDLFRTRTASLEGQDLSGALVAAELAEMPLLDLLTDNLEKSVADPSTAAWAELNQIARAEVNQATGMLVAQLDVGPAEALVRLRAHAYATNRSATEVARDILERRLRLAPD</sequence>
<keyword evidence="3" id="KW-1133">Transmembrane helix</keyword>
<name>A0A1H1WL89_9ACTN</name>
<dbReference type="PROSITE" id="PS50921">
    <property type="entry name" value="ANTAR"/>
    <property type="match status" value="1"/>
</dbReference>
<evidence type="ECO:0000313" key="5">
    <source>
        <dbReference type="EMBL" id="SDS98088.1"/>
    </source>
</evidence>
<dbReference type="OrthoDB" id="7466251at2"/>
<gene>
    <name evidence="5" type="ORF">SAMN04488543_2771</name>
</gene>
<accession>A0A1H1WL89</accession>
<dbReference type="EMBL" id="LT629749">
    <property type="protein sequence ID" value="SDS98088.1"/>
    <property type="molecule type" value="Genomic_DNA"/>
</dbReference>
<organism evidence="5 6">
    <name type="scientific">Friedmanniella luteola</name>
    <dbReference type="NCBI Taxonomy" id="546871"/>
    <lineage>
        <taxon>Bacteria</taxon>
        <taxon>Bacillati</taxon>
        <taxon>Actinomycetota</taxon>
        <taxon>Actinomycetes</taxon>
        <taxon>Propionibacteriales</taxon>
        <taxon>Nocardioidaceae</taxon>
        <taxon>Friedmanniella</taxon>
    </lineage>
</organism>
<dbReference type="RefSeq" id="WP_091413556.1">
    <property type="nucleotide sequence ID" value="NZ_LT629749.1"/>
</dbReference>
<feature type="domain" description="ANTAR" evidence="4">
    <location>
        <begin position="166"/>
        <end position="227"/>
    </location>
</feature>
<evidence type="ECO:0000256" key="2">
    <source>
        <dbReference type="ARBA" id="ARBA00023163"/>
    </source>
</evidence>
<protein>
    <submittedName>
        <fullName evidence="5">GAF domain-containing protein</fullName>
    </submittedName>
</protein>
<dbReference type="InterPro" id="IPR036388">
    <property type="entry name" value="WH-like_DNA-bd_sf"/>
</dbReference>
<dbReference type="AlphaFoldDB" id="A0A1H1WL89"/>
<dbReference type="Gene3D" id="1.10.10.10">
    <property type="entry name" value="Winged helix-like DNA-binding domain superfamily/Winged helix DNA-binding domain"/>
    <property type="match status" value="1"/>
</dbReference>
<evidence type="ECO:0000256" key="3">
    <source>
        <dbReference type="SAM" id="Phobius"/>
    </source>
</evidence>
<evidence type="ECO:0000256" key="1">
    <source>
        <dbReference type="ARBA" id="ARBA00023015"/>
    </source>
</evidence>
<dbReference type="Proteomes" id="UP000199092">
    <property type="component" value="Chromosome I"/>
</dbReference>
<dbReference type="SMART" id="SM01012">
    <property type="entry name" value="ANTAR"/>
    <property type="match status" value="1"/>
</dbReference>
<dbReference type="Gene3D" id="3.30.450.40">
    <property type="match status" value="1"/>
</dbReference>
<keyword evidence="2" id="KW-0804">Transcription</keyword>
<feature type="transmembrane region" description="Helical" evidence="3">
    <location>
        <begin position="103"/>
        <end position="123"/>
    </location>
</feature>
<dbReference type="InterPro" id="IPR029016">
    <property type="entry name" value="GAF-like_dom_sf"/>
</dbReference>
<dbReference type="SUPFAM" id="SSF55781">
    <property type="entry name" value="GAF domain-like"/>
    <property type="match status" value="1"/>
</dbReference>
<dbReference type="InterPro" id="IPR005561">
    <property type="entry name" value="ANTAR"/>
</dbReference>
<keyword evidence="3" id="KW-0472">Membrane</keyword>
<dbReference type="Pfam" id="PF01590">
    <property type="entry name" value="GAF"/>
    <property type="match status" value="1"/>
</dbReference>
<dbReference type="InterPro" id="IPR003018">
    <property type="entry name" value="GAF"/>
</dbReference>
<keyword evidence="6" id="KW-1185">Reference proteome</keyword>
<dbReference type="GO" id="GO:0003723">
    <property type="term" value="F:RNA binding"/>
    <property type="evidence" value="ECO:0007669"/>
    <property type="project" value="InterPro"/>
</dbReference>
<keyword evidence="1" id="KW-0805">Transcription regulation</keyword>
<reference evidence="5 6" key="1">
    <citation type="submission" date="2016-10" db="EMBL/GenBank/DDBJ databases">
        <authorList>
            <person name="de Groot N.N."/>
        </authorList>
    </citation>
    <scope>NUCLEOTIDE SEQUENCE [LARGE SCALE GENOMIC DNA]</scope>
    <source>
        <strain evidence="5 6">DSM 21741</strain>
    </source>
</reference>
<dbReference type="Pfam" id="PF03861">
    <property type="entry name" value="ANTAR"/>
    <property type="match status" value="1"/>
</dbReference>
<keyword evidence="3" id="KW-0812">Transmembrane</keyword>
<evidence type="ECO:0000259" key="4">
    <source>
        <dbReference type="PROSITE" id="PS50921"/>
    </source>
</evidence>
<dbReference type="STRING" id="546871.SAMN04488543_2771"/>
<proteinExistence type="predicted"/>